<comment type="caution">
    <text evidence="2">The sequence shown here is derived from an EMBL/GenBank/DDBJ whole genome shotgun (WGS) entry which is preliminary data.</text>
</comment>
<keyword evidence="1" id="KW-0812">Transmembrane</keyword>
<evidence type="ECO:0000256" key="1">
    <source>
        <dbReference type="SAM" id="Phobius"/>
    </source>
</evidence>
<protein>
    <submittedName>
        <fullName evidence="2">DUF4181 domain-containing protein</fullName>
    </submittedName>
</protein>
<evidence type="ECO:0000313" key="2">
    <source>
        <dbReference type="EMBL" id="MEX3743617.1"/>
    </source>
</evidence>
<reference evidence="2 3" key="1">
    <citation type="submission" date="2024-07" db="EMBL/GenBank/DDBJ databases">
        <title>Characterization of a bacterium isolated from hydrolysated instant sea cucumber by whole-genome sequencing and metabolomics.</title>
        <authorList>
            <person name="Luo X."/>
            <person name="Zhang Z."/>
            <person name="Zheng Z."/>
            <person name="Zhang W."/>
            <person name="Ming T."/>
            <person name="Jiao L."/>
            <person name="Su X."/>
            <person name="Kong F."/>
            <person name="Xu J."/>
        </authorList>
    </citation>
    <scope>NUCLEOTIDE SEQUENCE [LARGE SCALE GENOMIC DNA]</scope>
    <source>
        <strain evidence="2 3">XL-2024</strain>
    </source>
</reference>
<feature type="transmembrane region" description="Helical" evidence="1">
    <location>
        <begin position="114"/>
        <end position="133"/>
    </location>
</feature>
<feature type="transmembrane region" description="Helical" evidence="1">
    <location>
        <begin position="6"/>
        <end position="29"/>
    </location>
</feature>
<accession>A0ABV3VQH3</accession>
<evidence type="ECO:0000313" key="3">
    <source>
        <dbReference type="Proteomes" id="UP001558534"/>
    </source>
</evidence>
<keyword evidence="3" id="KW-1185">Reference proteome</keyword>
<proteinExistence type="predicted"/>
<keyword evidence="1" id="KW-0472">Membrane</keyword>
<dbReference type="EMBL" id="JBFRHK010000001">
    <property type="protein sequence ID" value="MEX3743617.1"/>
    <property type="molecule type" value="Genomic_DNA"/>
</dbReference>
<dbReference type="Pfam" id="PF13789">
    <property type="entry name" value="DUF4181"/>
    <property type="match status" value="1"/>
</dbReference>
<feature type="transmembrane region" description="Helical" evidence="1">
    <location>
        <begin position="55"/>
        <end position="74"/>
    </location>
</feature>
<feature type="transmembrane region" description="Helical" evidence="1">
    <location>
        <begin position="80"/>
        <end position="102"/>
    </location>
</feature>
<dbReference type="Proteomes" id="UP001558534">
    <property type="component" value="Unassembled WGS sequence"/>
</dbReference>
<dbReference type="RefSeq" id="WP_368634661.1">
    <property type="nucleotide sequence ID" value="NZ_JBFRHK010000001.1"/>
</dbReference>
<gene>
    <name evidence="2" type="ORF">AB1300_00560</name>
</gene>
<sequence length="143" mass="17090">MNTITIDYGTLILFLLVLLLIISIFGFVIRKLLGVERKKCFSYTYFNERHKKLDLSVRIVFMILVLISSYYTNYNDTVEIAWYYDLWFIIIVFLVVSEMLRAFMEWRYAENKRAYVATIAEMMFTISIVFLTIKTDFFGLFNT</sequence>
<name>A0ABV3VQH3_9BACI</name>
<organism evidence="2 3">
    <name type="scientific">Lysinibacillus xylanilyticus</name>
    <dbReference type="NCBI Taxonomy" id="582475"/>
    <lineage>
        <taxon>Bacteria</taxon>
        <taxon>Bacillati</taxon>
        <taxon>Bacillota</taxon>
        <taxon>Bacilli</taxon>
        <taxon>Bacillales</taxon>
        <taxon>Bacillaceae</taxon>
        <taxon>Lysinibacillus</taxon>
    </lineage>
</organism>
<dbReference type="InterPro" id="IPR025441">
    <property type="entry name" value="DUF4181"/>
</dbReference>
<keyword evidence="1" id="KW-1133">Transmembrane helix</keyword>